<comment type="caution">
    <text evidence="5">The sequence shown here is derived from an EMBL/GenBank/DDBJ whole genome shotgun (WGS) entry which is preliminary data.</text>
</comment>
<keyword evidence="3 5" id="KW-0067">ATP-binding</keyword>
<dbReference type="Proteomes" id="UP001205843">
    <property type="component" value="Unassembled WGS sequence"/>
</dbReference>
<dbReference type="CDD" id="cd03219">
    <property type="entry name" value="ABC_Mj1267_LivG_branched"/>
    <property type="match status" value="1"/>
</dbReference>
<keyword evidence="1" id="KW-0813">Transport</keyword>
<accession>A0AAE3G446</accession>
<dbReference type="Pfam" id="PF12399">
    <property type="entry name" value="BCA_ABC_TP_C"/>
    <property type="match status" value="1"/>
</dbReference>
<gene>
    <name evidence="5" type="ORF">J2T57_002442</name>
</gene>
<evidence type="ECO:0000256" key="3">
    <source>
        <dbReference type="ARBA" id="ARBA00022840"/>
    </source>
</evidence>
<dbReference type="GO" id="GO:0016887">
    <property type="term" value="F:ATP hydrolysis activity"/>
    <property type="evidence" value="ECO:0007669"/>
    <property type="project" value="InterPro"/>
</dbReference>
<sequence length="249" mass="26791">MVEPLLQARGLQKRYGGLVATRDLDLDLYQGEIHAVIGPNGAGKTTALAQLSGEQVPDAGRIVFDGRDVTALSMPHRARLGIARSYQVTAVFLDFSVLENIAVAVQARARHHFHFFASAGHDDTLRKPAEALMREVGLEGLAHRPAADLAHGQRRQLELAMALATEPRVLLLDEPMAGMGAAEADAMGALLERLRSRYAVLLVEHDMDMVFRLADRVTVLVDGAVIASGDPAAIRADAAVQAAYLEEST</sequence>
<dbReference type="SUPFAM" id="SSF52540">
    <property type="entry name" value="P-loop containing nucleoside triphosphate hydrolases"/>
    <property type="match status" value="1"/>
</dbReference>
<dbReference type="GO" id="GO:0005886">
    <property type="term" value="C:plasma membrane"/>
    <property type="evidence" value="ECO:0007669"/>
    <property type="project" value="TreeGrafter"/>
</dbReference>
<evidence type="ECO:0000313" key="5">
    <source>
        <dbReference type="EMBL" id="MCP1675294.1"/>
    </source>
</evidence>
<name>A0AAE3G446_9GAMM</name>
<dbReference type="PROSITE" id="PS50893">
    <property type="entry name" value="ABC_TRANSPORTER_2"/>
    <property type="match status" value="1"/>
</dbReference>
<dbReference type="AlphaFoldDB" id="A0AAE3G446"/>
<evidence type="ECO:0000313" key="6">
    <source>
        <dbReference type="Proteomes" id="UP001205843"/>
    </source>
</evidence>
<dbReference type="PANTHER" id="PTHR45772:SF2">
    <property type="entry name" value="ABC TRANSPORTER ATP-BINDING PROTEIN"/>
    <property type="match status" value="1"/>
</dbReference>
<dbReference type="InterPro" id="IPR003439">
    <property type="entry name" value="ABC_transporter-like_ATP-bd"/>
</dbReference>
<dbReference type="Pfam" id="PF00005">
    <property type="entry name" value="ABC_tran"/>
    <property type="match status" value="1"/>
</dbReference>
<evidence type="ECO:0000256" key="1">
    <source>
        <dbReference type="ARBA" id="ARBA00022448"/>
    </source>
</evidence>
<reference evidence="5" key="1">
    <citation type="submission" date="2022-03" db="EMBL/GenBank/DDBJ databases">
        <title>Genomic Encyclopedia of Type Strains, Phase III (KMG-III): the genomes of soil and plant-associated and newly described type strains.</title>
        <authorList>
            <person name="Whitman W."/>
        </authorList>
    </citation>
    <scope>NUCLEOTIDE SEQUENCE</scope>
    <source>
        <strain evidence="5">ANL 6-2</strain>
    </source>
</reference>
<dbReference type="InterPro" id="IPR051120">
    <property type="entry name" value="ABC_AA/LPS_Transport"/>
</dbReference>
<dbReference type="SMART" id="SM00382">
    <property type="entry name" value="AAA"/>
    <property type="match status" value="1"/>
</dbReference>
<keyword evidence="6" id="KW-1185">Reference proteome</keyword>
<dbReference type="PANTHER" id="PTHR45772">
    <property type="entry name" value="CONSERVED COMPONENT OF ABC TRANSPORTER FOR NATURAL AMINO ACIDS-RELATED"/>
    <property type="match status" value="1"/>
</dbReference>
<keyword evidence="2" id="KW-0547">Nucleotide-binding</keyword>
<proteinExistence type="predicted"/>
<dbReference type="GO" id="GO:0005524">
    <property type="term" value="F:ATP binding"/>
    <property type="evidence" value="ECO:0007669"/>
    <property type="project" value="UniProtKB-KW"/>
</dbReference>
<dbReference type="InterPro" id="IPR003593">
    <property type="entry name" value="AAA+_ATPase"/>
</dbReference>
<organism evidence="5 6">
    <name type="scientific">Natronocella acetinitrilica</name>
    <dbReference type="NCBI Taxonomy" id="414046"/>
    <lineage>
        <taxon>Bacteria</taxon>
        <taxon>Pseudomonadati</taxon>
        <taxon>Pseudomonadota</taxon>
        <taxon>Gammaproteobacteria</taxon>
        <taxon>Chromatiales</taxon>
        <taxon>Ectothiorhodospiraceae</taxon>
        <taxon>Natronocella</taxon>
    </lineage>
</organism>
<dbReference type="InterPro" id="IPR032823">
    <property type="entry name" value="BCA_ABC_TP_C"/>
</dbReference>
<dbReference type="Gene3D" id="3.40.50.300">
    <property type="entry name" value="P-loop containing nucleotide triphosphate hydrolases"/>
    <property type="match status" value="1"/>
</dbReference>
<evidence type="ECO:0000259" key="4">
    <source>
        <dbReference type="PROSITE" id="PS50893"/>
    </source>
</evidence>
<dbReference type="InterPro" id="IPR027417">
    <property type="entry name" value="P-loop_NTPase"/>
</dbReference>
<dbReference type="RefSeq" id="WP_253478522.1">
    <property type="nucleotide sequence ID" value="NZ_JALJXV010000005.1"/>
</dbReference>
<evidence type="ECO:0000256" key="2">
    <source>
        <dbReference type="ARBA" id="ARBA00022741"/>
    </source>
</evidence>
<protein>
    <submittedName>
        <fullName evidence="5">Branched-chain amino acid transport system ATP-binding protein</fullName>
    </submittedName>
</protein>
<feature type="domain" description="ABC transporter" evidence="4">
    <location>
        <begin position="6"/>
        <end position="247"/>
    </location>
</feature>
<dbReference type="EMBL" id="JALJXV010000005">
    <property type="protein sequence ID" value="MCP1675294.1"/>
    <property type="molecule type" value="Genomic_DNA"/>
</dbReference>